<dbReference type="InterPro" id="IPR020568">
    <property type="entry name" value="Ribosomal_Su5_D2-typ_SF"/>
</dbReference>
<organism evidence="16 17">
    <name type="scientific">Lentzea atacamensis</name>
    <dbReference type="NCBI Taxonomy" id="531938"/>
    <lineage>
        <taxon>Bacteria</taxon>
        <taxon>Bacillati</taxon>
        <taxon>Actinomycetota</taxon>
        <taxon>Actinomycetes</taxon>
        <taxon>Pseudonocardiales</taxon>
        <taxon>Pseudonocardiaceae</taxon>
        <taxon>Lentzea</taxon>
    </lineage>
</organism>
<dbReference type="EC" id="2.7.1.36" evidence="3"/>
<comment type="caution">
    <text evidence="16">The sequence shown here is derived from an EMBL/GenBank/DDBJ whole genome shotgun (WGS) entry which is preliminary data.</text>
</comment>
<dbReference type="InterPro" id="IPR006203">
    <property type="entry name" value="GHMP_knse_ATP-bd_CS"/>
</dbReference>
<dbReference type="PROSITE" id="PS00627">
    <property type="entry name" value="GHMP_KINASES_ATP"/>
    <property type="match status" value="1"/>
</dbReference>
<comment type="subcellular location">
    <subcellularLocation>
        <location evidence="1">Cytoplasm</location>
    </subcellularLocation>
</comment>
<comment type="similarity">
    <text evidence="2">Belongs to the GHMP kinase family. Mevalonate kinase subfamily.</text>
</comment>
<evidence type="ECO:0000256" key="1">
    <source>
        <dbReference type="ARBA" id="ARBA00004496"/>
    </source>
</evidence>
<evidence type="ECO:0000256" key="7">
    <source>
        <dbReference type="ARBA" id="ARBA00022741"/>
    </source>
</evidence>
<dbReference type="SUPFAM" id="SSF55060">
    <property type="entry name" value="GHMP Kinase, C-terminal domain"/>
    <property type="match status" value="1"/>
</dbReference>
<dbReference type="SUPFAM" id="SSF54211">
    <property type="entry name" value="Ribosomal protein S5 domain 2-like"/>
    <property type="match status" value="1"/>
</dbReference>
<evidence type="ECO:0000256" key="9">
    <source>
        <dbReference type="ARBA" id="ARBA00022840"/>
    </source>
</evidence>
<dbReference type="InterPro" id="IPR036554">
    <property type="entry name" value="GHMP_kinase_C_sf"/>
</dbReference>
<reference evidence="16 17" key="1">
    <citation type="submission" date="2018-05" db="EMBL/GenBank/DDBJ databases">
        <title>Genomic Encyclopedia of Type Strains, Phase IV (KMG-IV): sequencing the most valuable type-strain genomes for metagenomic binning, comparative biology and taxonomic classification.</title>
        <authorList>
            <person name="Goeker M."/>
        </authorList>
    </citation>
    <scope>NUCLEOTIDE SEQUENCE [LARGE SCALE GENOMIC DNA]</scope>
    <source>
        <strain evidence="16 17">DSM 45480</strain>
    </source>
</reference>
<dbReference type="GO" id="GO:0005524">
    <property type="term" value="F:ATP binding"/>
    <property type="evidence" value="ECO:0007669"/>
    <property type="project" value="UniProtKB-KW"/>
</dbReference>
<dbReference type="GO" id="GO:0004496">
    <property type="term" value="F:mevalonate kinase activity"/>
    <property type="evidence" value="ECO:0007669"/>
    <property type="project" value="UniProtKB-EC"/>
</dbReference>
<gene>
    <name evidence="16" type="ORF">C8D88_10837</name>
</gene>
<dbReference type="InterPro" id="IPR006205">
    <property type="entry name" value="Mev_gal_kin"/>
</dbReference>
<evidence type="ECO:0000256" key="10">
    <source>
        <dbReference type="ARBA" id="ARBA00022842"/>
    </source>
</evidence>
<dbReference type="InterPro" id="IPR006204">
    <property type="entry name" value="GHMP_kinase_N_dom"/>
</dbReference>
<dbReference type="Gene3D" id="3.30.230.10">
    <property type="match status" value="1"/>
</dbReference>
<evidence type="ECO:0000256" key="2">
    <source>
        <dbReference type="ARBA" id="ARBA00006495"/>
    </source>
</evidence>
<feature type="domain" description="GHMP kinase C-terminal" evidence="15">
    <location>
        <begin position="254"/>
        <end position="327"/>
    </location>
</feature>
<keyword evidence="10" id="KW-0460">Magnesium</keyword>
<dbReference type="Pfam" id="PF08544">
    <property type="entry name" value="GHMP_kinases_C"/>
    <property type="match status" value="1"/>
</dbReference>
<keyword evidence="6" id="KW-0808">Transferase</keyword>
<dbReference type="Proteomes" id="UP000246005">
    <property type="component" value="Unassembled WGS sequence"/>
</dbReference>
<dbReference type="GO" id="GO:0019287">
    <property type="term" value="P:isopentenyl diphosphate biosynthetic process, mevalonate pathway"/>
    <property type="evidence" value="ECO:0007669"/>
    <property type="project" value="UniProtKB-UniPathway"/>
</dbReference>
<evidence type="ECO:0000313" key="16">
    <source>
        <dbReference type="EMBL" id="PWK84422.1"/>
    </source>
</evidence>
<evidence type="ECO:0000259" key="15">
    <source>
        <dbReference type="Pfam" id="PF08544"/>
    </source>
</evidence>
<keyword evidence="4" id="KW-0963">Cytoplasm</keyword>
<dbReference type="Pfam" id="PF00288">
    <property type="entry name" value="GHMP_kinases_N"/>
    <property type="match status" value="1"/>
</dbReference>
<dbReference type="Gene3D" id="3.30.70.890">
    <property type="entry name" value="GHMP kinase, C-terminal domain"/>
    <property type="match status" value="1"/>
</dbReference>
<accession>A0A316IAU7</accession>
<dbReference type="InterPro" id="IPR013750">
    <property type="entry name" value="GHMP_kinase_C_dom"/>
</dbReference>
<proteinExistence type="inferred from homology"/>
<dbReference type="AlphaFoldDB" id="A0A316IAU7"/>
<dbReference type="UniPathway" id="UPA00057">
    <property type="reaction ID" value="UER00098"/>
</dbReference>
<sequence length="344" mass="35163">MELLTTESQSPGAQLASGSGDPSARIVPPPRMRTASGSGRAHAKGILLGEHTVLYGSPALAIPLPRLTMTAHATQFTEPGPDSFLMRGPTGTTPYPCPGLLQIAEVLTGGNGGLRVEVVLESEIPAGRGLGSSAACARAVVLALANLLGHELHPQEVYELVQVAENAAHGRASGVDAITTGAVAPLLFENGVAQHVQVGFDGLFVIADSGVAGRTIDAVCMVHKAFEQRPRASGKFANTVSELVRSAARDFTGGNPSGLGRSMTECHAILRDLGLSTTLIDTMAAAAVSAGALGAKTGGGGLGGCLIALAQEGKDARRVSRALRAAGAVRTWTVPVGRYTRDGR</sequence>
<evidence type="ECO:0000256" key="6">
    <source>
        <dbReference type="ARBA" id="ARBA00022679"/>
    </source>
</evidence>
<feature type="compositionally biased region" description="Polar residues" evidence="13">
    <location>
        <begin position="1"/>
        <end position="12"/>
    </location>
</feature>
<evidence type="ECO:0000256" key="5">
    <source>
        <dbReference type="ARBA" id="ARBA00022516"/>
    </source>
</evidence>
<evidence type="ECO:0000256" key="4">
    <source>
        <dbReference type="ARBA" id="ARBA00022490"/>
    </source>
</evidence>
<dbReference type="PRINTS" id="PR00959">
    <property type="entry name" value="MEVGALKINASE"/>
</dbReference>
<dbReference type="InterPro" id="IPR014721">
    <property type="entry name" value="Ribsml_uS5_D2-typ_fold_subgr"/>
</dbReference>
<dbReference type="GO" id="GO:0005829">
    <property type="term" value="C:cytosol"/>
    <property type="evidence" value="ECO:0007669"/>
    <property type="project" value="TreeGrafter"/>
</dbReference>
<comment type="pathway">
    <text evidence="12">Isoprenoid biosynthesis; isopentenyl diphosphate biosynthesis via mevalonate pathway; isopentenyl diphosphate from (R)-mevalonate: step 1/3.</text>
</comment>
<feature type="region of interest" description="Disordered" evidence="13">
    <location>
        <begin position="1"/>
        <end position="39"/>
    </location>
</feature>
<evidence type="ECO:0000256" key="11">
    <source>
        <dbReference type="ARBA" id="ARBA00023098"/>
    </source>
</evidence>
<evidence type="ECO:0000313" key="17">
    <source>
        <dbReference type="Proteomes" id="UP000246005"/>
    </source>
</evidence>
<evidence type="ECO:0000259" key="14">
    <source>
        <dbReference type="Pfam" id="PF00288"/>
    </source>
</evidence>
<keyword evidence="8 16" id="KW-0418">Kinase</keyword>
<feature type="domain" description="GHMP kinase N-terminal" evidence="14">
    <location>
        <begin position="114"/>
        <end position="177"/>
    </location>
</feature>
<evidence type="ECO:0000256" key="8">
    <source>
        <dbReference type="ARBA" id="ARBA00022777"/>
    </source>
</evidence>
<evidence type="ECO:0000256" key="3">
    <source>
        <dbReference type="ARBA" id="ARBA00012103"/>
    </source>
</evidence>
<protein>
    <recommendedName>
        <fullName evidence="3">mevalonate kinase</fullName>
        <ecNumber evidence="3">2.7.1.36</ecNumber>
    </recommendedName>
</protein>
<keyword evidence="7" id="KW-0547">Nucleotide-binding</keyword>
<evidence type="ECO:0000256" key="13">
    <source>
        <dbReference type="SAM" id="MobiDB-lite"/>
    </source>
</evidence>
<name>A0A316IAU7_9PSEU</name>
<evidence type="ECO:0000256" key="12">
    <source>
        <dbReference type="ARBA" id="ARBA00029438"/>
    </source>
</evidence>
<dbReference type="EMBL" id="QGHB01000008">
    <property type="protein sequence ID" value="PWK84422.1"/>
    <property type="molecule type" value="Genomic_DNA"/>
</dbReference>
<keyword evidence="11" id="KW-0443">Lipid metabolism</keyword>
<dbReference type="PANTHER" id="PTHR43290:SF2">
    <property type="entry name" value="MEVALONATE KINASE"/>
    <property type="match status" value="1"/>
</dbReference>
<keyword evidence="5" id="KW-0444">Lipid biosynthesis</keyword>
<keyword evidence="9" id="KW-0067">ATP-binding</keyword>
<dbReference type="NCBIfam" id="TIGR00549">
    <property type="entry name" value="mevalon_kin"/>
    <property type="match status" value="1"/>
</dbReference>
<dbReference type="PANTHER" id="PTHR43290">
    <property type="entry name" value="MEVALONATE KINASE"/>
    <property type="match status" value="1"/>
</dbReference>